<dbReference type="KEGG" id="cmah:C1I91_25245"/>
<organism evidence="1 2">
    <name type="scientific">Clostridium manihotivorum</name>
    <dbReference type="NCBI Taxonomy" id="2320868"/>
    <lineage>
        <taxon>Bacteria</taxon>
        <taxon>Bacillati</taxon>
        <taxon>Bacillota</taxon>
        <taxon>Clostridia</taxon>
        <taxon>Eubacteriales</taxon>
        <taxon>Clostridiaceae</taxon>
        <taxon>Clostridium</taxon>
    </lineage>
</organism>
<keyword evidence="2" id="KW-1185">Reference proteome</keyword>
<dbReference type="AlphaFoldDB" id="A0A410E025"/>
<evidence type="ECO:0008006" key="3">
    <source>
        <dbReference type="Google" id="ProtNLM"/>
    </source>
</evidence>
<dbReference type="EMBL" id="CP025746">
    <property type="protein sequence ID" value="QAA34671.1"/>
    <property type="molecule type" value="Genomic_DNA"/>
</dbReference>
<dbReference type="OrthoDB" id="1953676at2"/>
<reference evidence="1 2" key="1">
    <citation type="submission" date="2018-01" db="EMBL/GenBank/DDBJ databases">
        <title>Genome Sequencing and Assembly of Anaerobacter polyendosporus strain CT4.</title>
        <authorList>
            <person name="Tachaapaikoon C."/>
            <person name="Sutheeworapong S."/>
            <person name="Jenjaroenpun P."/>
            <person name="Wongsurawat T."/>
            <person name="Nookeaw I."/>
            <person name="Cheawchanlertfa P."/>
            <person name="Kosugi A."/>
            <person name="Cheevadhanarak S."/>
            <person name="Ratanakhanokchai K."/>
        </authorList>
    </citation>
    <scope>NUCLEOTIDE SEQUENCE [LARGE SCALE GENOMIC DNA]</scope>
    <source>
        <strain evidence="1 2">CT4</strain>
    </source>
</reference>
<protein>
    <recommendedName>
        <fullName evidence="3">Twitching motility protein PilT</fullName>
    </recommendedName>
</protein>
<name>A0A410E025_9CLOT</name>
<gene>
    <name evidence="1" type="ORF">C1I91_25245</name>
</gene>
<dbReference type="Proteomes" id="UP000286268">
    <property type="component" value="Chromosome"/>
</dbReference>
<sequence>MIQVFCNKRGSGKTKELISLANRNVLTEKGNSVFIDDDSRCMLQLDKKIRFISTSELELMSYDSMYGFLCGIISEDYDIENIYIDGLCNIVNCEIEDAAHLLYRLEELADRLGINVYISINHENETPDFIKKYNKYELVAN</sequence>
<dbReference type="RefSeq" id="WP_128215382.1">
    <property type="nucleotide sequence ID" value="NZ_CP025746.1"/>
</dbReference>
<evidence type="ECO:0000313" key="2">
    <source>
        <dbReference type="Proteomes" id="UP000286268"/>
    </source>
</evidence>
<evidence type="ECO:0000313" key="1">
    <source>
        <dbReference type="EMBL" id="QAA34671.1"/>
    </source>
</evidence>
<accession>A0A410E025</accession>
<proteinExistence type="predicted"/>